<reference evidence="1" key="1">
    <citation type="submission" date="2019-12" db="EMBL/GenBank/DDBJ databases">
        <title>Genome sequencing and annotation of Brassica cretica.</title>
        <authorList>
            <person name="Studholme D.J."/>
            <person name="Sarris P.F."/>
        </authorList>
    </citation>
    <scope>NUCLEOTIDE SEQUENCE</scope>
    <source>
        <strain evidence="1">PFS-001/15</strain>
        <tissue evidence="1">Leaf</tissue>
    </source>
</reference>
<comment type="caution">
    <text evidence="1">The sequence shown here is derived from an EMBL/GenBank/DDBJ whole genome shotgun (WGS) entry which is preliminary data.</text>
</comment>
<accession>A0A8S9I8V5</accession>
<protein>
    <submittedName>
        <fullName evidence="1">Uncharacterized protein</fullName>
    </submittedName>
</protein>
<proteinExistence type="predicted"/>
<gene>
    <name evidence="1" type="ORF">F2Q68_00024930</name>
</gene>
<name>A0A8S9I8V5_BRACR</name>
<dbReference type="AlphaFoldDB" id="A0A8S9I8V5"/>
<sequence>MFDDEETSGLTCFEPEHPSSLVLFSQDFEEEPFDYSHQGPPLGTRRPMDDDLGPIFDEEDEPGPTFEAKHQAEAPSVTSIITENQLCFDPGTTPTPLSTYIQEHFKEFRVSNSIFENMVNSFQVFELDNLSDQKRFQIGNDINSNLVLSFDQFLKHSKGFDHLEKSLEFGLQQHVFRARKSFDSFVLKENGFDLSFHKHELLTGFQVVARAS</sequence>
<evidence type="ECO:0000313" key="2">
    <source>
        <dbReference type="Proteomes" id="UP000712281"/>
    </source>
</evidence>
<organism evidence="1 2">
    <name type="scientific">Brassica cretica</name>
    <name type="common">Mustard</name>
    <dbReference type="NCBI Taxonomy" id="69181"/>
    <lineage>
        <taxon>Eukaryota</taxon>
        <taxon>Viridiplantae</taxon>
        <taxon>Streptophyta</taxon>
        <taxon>Embryophyta</taxon>
        <taxon>Tracheophyta</taxon>
        <taxon>Spermatophyta</taxon>
        <taxon>Magnoliopsida</taxon>
        <taxon>eudicotyledons</taxon>
        <taxon>Gunneridae</taxon>
        <taxon>Pentapetalae</taxon>
        <taxon>rosids</taxon>
        <taxon>malvids</taxon>
        <taxon>Brassicales</taxon>
        <taxon>Brassicaceae</taxon>
        <taxon>Brassiceae</taxon>
        <taxon>Brassica</taxon>
    </lineage>
</organism>
<dbReference type="Proteomes" id="UP000712281">
    <property type="component" value="Unassembled WGS sequence"/>
</dbReference>
<evidence type="ECO:0000313" key="1">
    <source>
        <dbReference type="EMBL" id="KAF2566200.1"/>
    </source>
</evidence>
<dbReference type="EMBL" id="QGKW02001911">
    <property type="protein sequence ID" value="KAF2566200.1"/>
    <property type="molecule type" value="Genomic_DNA"/>
</dbReference>